<dbReference type="AlphaFoldDB" id="A0A4Y3WBT0"/>
<evidence type="ECO:0000313" key="3">
    <source>
        <dbReference type="EMBL" id="GEC16487.1"/>
    </source>
</evidence>
<organism evidence="3 4">
    <name type="scientific">Nitrobacter winogradskyi</name>
    <name type="common">Nitrobacter agilis</name>
    <dbReference type="NCBI Taxonomy" id="913"/>
    <lineage>
        <taxon>Bacteria</taxon>
        <taxon>Pseudomonadati</taxon>
        <taxon>Pseudomonadota</taxon>
        <taxon>Alphaproteobacteria</taxon>
        <taxon>Hyphomicrobiales</taxon>
        <taxon>Nitrobacteraceae</taxon>
        <taxon>Nitrobacter</taxon>
    </lineage>
</organism>
<feature type="domain" description="TNase-like" evidence="2">
    <location>
        <begin position="19"/>
        <end position="143"/>
    </location>
</feature>
<sequence>MRSFLHVLCAVAFVAPAVASEINGIPRIVDGDTVEIASTKIRLFGIDAPETDQLCIDGTGQKWACGIASRDALAVFSSNRPWACSVTGEDRYGRSLASCAVASKDVSQWMVRSGWALAFVKYSDRYIADDAAARASKAGLWAGAFIAPWDWRSRNKQTLVLGAIAVPANAQTILLGAVSSQEAPDPRCTIKAGVSRGECIYHLAGDRWYAKMKMNKPDRRWFCTPEEAVAAGCRPPKR</sequence>
<evidence type="ECO:0000256" key="1">
    <source>
        <dbReference type="SAM" id="SignalP"/>
    </source>
</evidence>
<feature type="signal peptide" evidence="1">
    <location>
        <begin position="1"/>
        <end position="19"/>
    </location>
</feature>
<dbReference type="InterPro" id="IPR016071">
    <property type="entry name" value="Staphylococal_nuclease_OB-fold"/>
</dbReference>
<evidence type="ECO:0000313" key="4">
    <source>
        <dbReference type="Proteomes" id="UP000318825"/>
    </source>
</evidence>
<dbReference type="RefSeq" id="WP_141384111.1">
    <property type="nucleotide sequence ID" value="NZ_BJNF01000067.1"/>
</dbReference>
<accession>A0A4Y3WBT0</accession>
<comment type="caution">
    <text evidence="3">The sequence shown here is derived from an EMBL/GenBank/DDBJ whole genome shotgun (WGS) entry which is preliminary data.</text>
</comment>
<dbReference type="Gene3D" id="2.40.50.90">
    <property type="match status" value="1"/>
</dbReference>
<dbReference type="PANTHER" id="PTHR12302:SF26">
    <property type="entry name" value="BLR1266 PROTEIN"/>
    <property type="match status" value="1"/>
</dbReference>
<dbReference type="PROSITE" id="PS50830">
    <property type="entry name" value="TNASE_3"/>
    <property type="match status" value="1"/>
</dbReference>
<dbReference type="EMBL" id="BJNF01000067">
    <property type="protein sequence ID" value="GEC16487.1"/>
    <property type="molecule type" value="Genomic_DNA"/>
</dbReference>
<protein>
    <submittedName>
        <fullName evidence="3">Nuclease</fullName>
    </submittedName>
</protein>
<evidence type="ECO:0000259" key="2">
    <source>
        <dbReference type="PROSITE" id="PS50830"/>
    </source>
</evidence>
<keyword evidence="1" id="KW-0732">Signal</keyword>
<dbReference type="Pfam" id="PF00565">
    <property type="entry name" value="SNase"/>
    <property type="match status" value="1"/>
</dbReference>
<dbReference type="OrthoDB" id="9805504at2"/>
<dbReference type="InterPro" id="IPR035437">
    <property type="entry name" value="SNase_OB-fold_sf"/>
</dbReference>
<feature type="chain" id="PRO_5021475694" evidence="1">
    <location>
        <begin position="20"/>
        <end position="238"/>
    </location>
</feature>
<dbReference type="Proteomes" id="UP000318825">
    <property type="component" value="Unassembled WGS sequence"/>
</dbReference>
<dbReference type="SMART" id="SM00318">
    <property type="entry name" value="SNc"/>
    <property type="match status" value="1"/>
</dbReference>
<gene>
    <name evidence="3" type="ORF">NWI01_23790</name>
</gene>
<dbReference type="SUPFAM" id="SSF50199">
    <property type="entry name" value="Staphylococcal nuclease"/>
    <property type="match status" value="1"/>
</dbReference>
<reference evidence="3 4" key="1">
    <citation type="submission" date="2019-06" db="EMBL/GenBank/DDBJ databases">
        <title>Whole genome shotgun sequence of Nitrobacter winogradskyi NBRC 14297.</title>
        <authorList>
            <person name="Hosoyama A."/>
            <person name="Uohara A."/>
            <person name="Ohji S."/>
            <person name="Ichikawa N."/>
        </authorList>
    </citation>
    <scope>NUCLEOTIDE SEQUENCE [LARGE SCALE GENOMIC DNA]</scope>
    <source>
        <strain evidence="3 4">NBRC 14297</strain>
    </source>
</reference>
<dbReference type="PANTHER" id="PTHR12302">
    <property type="entry name" value="EBNA2 BINDING PROTEIN P100"/>
    <property type="match status" value="1"/>
</dbReference>
<proteinExistence type="predicted"/>
<name>A0A4Y3WBT0_NITWI</name>